<evidence type="ECO:0000256" key="6">
    <source>
        <dbReference type="ARBA" id="ARBA00023163"/>
    </source>
</evidence>
<feature type="compositionally biased region" description="Polar residues" evidence="7">
    <location>
        <begin position="47"/>
        <end position="57"/>
    </location>
</feature>
<keyword evidence="6" id="KW-0804">Transcription</keyword>
<keyword evidence="10" id="KW-1185">Reference proteome</keyword>
<dbReference type="SUPFAM" id="SSF57903">
    <property type="entry name" value="FYVE/PHD zinc finger"/>
    <property type="match status" value="1"/>
</dbReference>
<dbReference type="GO" id="GO:0008270">
    <property type="term" value="F:zinc ion binding"/>
    <property type="evidence" value="ECO:0007669"/>
    <property type="project" value="UniProtKB-KW"/>
</dbReference>
<evidence type="ECO:0000256" key="4">
    <source>
        <dbReference type="ARBA" id="ARBA00022833"/>
    </source>
</evidence>
<feature type="domain" description="Polycomb protein VEFS-Box" evidence="8">
    <location>
        <begin position="524"/>
        <end position="628"/>
    </location>
</feature>
<gene>
    <name evidence="9" type="ORF">M437DRAFT_82497</name>
</gene>
<dbReference type="CDD" id="cd21552">
    <property type="entry name" value="VEFS-box_ctSUZ12-like"/>
    <property type="match status" value="1"/>
</dbReference>
<dbReference type="InterPro" id="IPR013083">
    <property type="entry name" value="Znf_RING/FYVE/PHD"/>
</dbReference>
<evidence type="ECO:0000259" key="8">
    <source>
        <dbReference type="Pfam" id="PF09733"/>
    </source>
</evidence>
<dbReference type="GeneID" id="63921128"/>
<dbReference type="Gene3D" id="3.30.40.10">
    <property type="entry name" value="Zinc/RING finger domain, C3HC4 (zinc finger)"/>
    <property type="match status" value="1"/>
</dbReference>
<name>A0A074VYD6_AURM1</name>
<keyword evidence="2" id="KW-0479">Metal-binding</keyword>
<reference evidence="9 10" key="1">
    <citation type="journal article" date="2014" name="BMC Genomics">
        <title>Genome sequencing of four Aureobasidium pullulans varieties: biotechnological potential, stress tolerance, and description of new species.</title>
        <authorList>
            <person name="Gostin Ar C."/>
            <person name="Ohm R.A."/>
            <person name="Kogej T."/>
            <person name="Sonjak S."/>
            <person name="Turk M."/>
            <person name="Zajc J."/>
            <person name="Zalar P."/>
            <person name="Grube M."/>
            <person name="Sun H."/>
            <person name="Han J."/>
            <person name="Sharma A."/>
            <person name="Chiniquy J."/>
            <person name="Ngan C.Y."/>
            <person name="Lipzen A."/>
            <person name="Barry K."/>
            <person name="Grigoriev I.V."/>
            <person name="Gunde-Cimerman N."/>
        </authorList>
    </citation>
    <scope>NUCLEOTIDE SEQUENCE [LARGE SCALE GENOMIC DNA]</scope>
    <source>
        <strain evidence="9 10">CBS 110374</strain>
    </source>
</reference>
<keyword evidence="4" id="KW-0862">Zinc</keyword>
<proteinExistence type="inferred from homology"/>
<evidence type="ECO:0000313" key="10">
    <source>
        <dbReference type="Proteomes" id="UP000030672"/>
    </source>
</evidence>
<organism evidence="9 10">
    <name type="scientific">Aureobasidium melanogenum (strain CBS 110374)</name>
    <name type="common">Aureobasidium pullulans var. melanogenum</name>
    <dbReference type="NCBI Taxonomy" id="1043003"/>
    <lineage>
        <taxon>Eukaryota</taxon>
        <taxon>Fungi</taxon>
        <taxon>Dikarya</taxon>
        <taxon>Ascomycota</taxon>
        <taxon>Pezizomycotina</taxon>
        <taxon>Dothideomycetes</taxon>
        <taxon>Dothideomycetidae</taxon>
        <taxon>Dothideales</taxon>
        <taxon>Saccotheciaceae</taxon>
        <taxon>Aureobasidium</taxon>
    </lineage>
</organism>
<feature type="region of interest" description="Disordered" evidence="7">
    <location>
        <begin position="45"/>
        <end position="67"/>
    </location>
</feature>
<evidence type="ECO:0000256" key="1">
    <source>
        <dbReference type="ARBA" id="ARBA00007416"/>
    </source>
</evidence>
<keyword evidence="3" id="KW-0863">Zinc-finger</keyword>
<dbReference type="AlphaFoldDB" id="A0A074VYD6"/>
<dbReference type="InterPro" id="IPR019135">
    <property type="entry name" value="Polycomb_protein_VEFS-Box"/>
</dbReference>
<feature type="region of interest" description="Disordered" evidence="7">
    <location>
        <begin position="480"/>
        <end position="508"/>
    </location>
</feature>
<dbReference type="Proteomes" id="UP000030672">
    <property type="component" value="Unassembled WGS sequence"/>
</dbReference>
<dbReference type="InterPro" id="IPR011011">
    <property type="entry name" value="Znf_FYVE_PHD"/>
</dbReference>
<comment type="similarity">
    <text evidence="1">Belongs to the VEFS (VRN2-EMF2-FIS2-SU(Z)12) family.</text>
</comment>
<sequence>MNPVDDYRKYCGSKLVYDASSHRRPVFLQRNLRKVLDHHEHNLNLLKHSSTNSTSDSAPADMLPKTENSRFLPSMNMLYNALKPARQTLNVQPKQIIKTRNSNGERIEASEVAKPESANPTWLPTPNQIRIRCNVHCSVVVHHAEDDKPTSVLYTDSRLAQLTETKDDKGESAFCIEMKPFVIKENQLLTTQLANHNTNGGRRWRTERHPQAALIMSISCFNSEDASQLLSVIDPYTSSQPILSPKQAELRASWKDLSGSIRSLSPLRRYQYEPEDQSKRSPSKSVDFSLRAGISWTSVVNSRGTPLAMCNHIIRLLESKIQPRVPEVPEMTRHTQTCRITYLFDGGPIGSRSILRTKLNCVFCPDRRPHPTFDRLHFHYLSFHDHFTFKVHKPAATDSDSIIRTVRIELSAPKYERASDNVCDEREISWIKPDIPFDLQQYLSEGGHNTWASGKQLALKAFPKTAKPVCMSKGIARPNPINEMSRLTPNNRHLRVGPPEEIPEVPSRKRKRYAVPEIPGVAIFRAESKREVEPGEVLSESDAEPDDSWLRTKHRLEGFPQLTGAAREFAVLFDEHLQDEPRNLANVHVCEAVIRFVRKSAARLRQPHLLKELKSKLGELMDMDLIPESYVDYCLALVAEEGQATMNGTGQGHVTSGPVVKKEAVPSSTAQKSHNRLDVIMIDDSDTEPGAEVSPAVVPQTNGNDVHMQDVAHHAPNACVCGKVASGSRKVITCRNIHCPHNEFHMACVGLRERIPDWRCEDCRPAAD</sequence>
<dbReference type="PROSITE" id="PS01359">
    <property type="entry name" value="ZF_PHD_1"/>
    <property type="match status" value="1"/>
</dbReference>
<dbReference type="Pfam" id="PF09733">
    <property type="entry name" value="VEFS-Box"/>
    <property type="match status" value="1"/>
</dbReference>
<dbReference type="RefSeq" id="XP_040882561.1">
    <property type="nucleotide sequence ID" value="XM_041027755.1"/>
</dbReference>
<evidence type="ECO:0000256" key="7">
    <source>
        <dbReference type="SAM" id="MobiDB-lite"/>
    </source>
</evidence>
<dbReference type="InterPro" id="IPR019786">
    <property type="entry name" value="Zinc_finger_PHD-type_CS"/>
</dbReference>
<evidence type="ECO:0000313" key="9">
    <source>
        <dbReference type="EMBL" id="KEQ65538.1"/>
    </source>
</evidence>
<evidence type="ECO:0000256" key="2">
    <source>
        <dbReference type="ARBA" id="ARBA00022723"/>
    </source>
</evidence>
<dbReference type="HOGENOM" id="CLU_383999_0_0_1"/>
<keyword evidence="5" id="KW-0805">Transcription regulation</keyword>
<dbReference type="STRING" id="1043003.A0A074VYD6"/>
<dbReference type="EMBL" id="KL584827">
    <property type="protein sequence ID" value="KEQ65538.1"/>
    <property type="molecule type" value="Genomic_DNA"/>
</dbReference>
<evidence type="ECO:0000256" key="3">
    <source>
        <dbReference type="ARBA" id="ARBA00022771"/>
    </source>
</evidence>
<protein>
    <recommendedName>
        <fullName evidence="8">Polycomb protein VEFS-Box domain-containing protein</fullName>
    </recommendedName>
</protein>
<accession>A0A074VYD6</accession>
<evidence type="ECO:0000256" key="5">
    <source>
        <dbReference type="ARBA" id="ARBA00023015"/>
    </source>
</evidence>